<dbReference type="PANTHER" id="PTHR10642:SF26">
    <property type="entry name" value="RIBONUCLEASE H1"/>
    <property type="match status" value="1"/>
</dbReference>
<dbReference type="Pfam" id="PF00075">
    <property type="entry name" value="RNase_H"/>
    <property type="match status" value="1"/>
</dbReference>
<comment type="caution">
    <text evidence="10">The sequence shown here is derived from an EMBL/GenBank/DDBJ whole genome shotgun (WGS) entry which is preliminary data.</text>
</comment>
<dbReference type="InterPro" id="IPR002156">
    <property type="entry name" value="RNaseH_domain"/>
</dbReference>
<gene>
    <name evidence="10" type="ORF">GCG54_00002536</name>
</gene>
<dbReference type="GeneID" id="69009698"/>
<dbReference type="GO" id="GO:0003676">
    <property type="term" value="F:nucleic acid binding"/>
    <property type="evidence" value="ECO:0007669"/>
    <property type="project" value="InterPro"/>
</dbReference>
<keyword evidence="7" id="KW-0378">Hydrolase</keyword>
<dbReference type="InterPro" id="IPR036397">
    <property type="entry name" value="RNaseH_sf"/>
</dbReference>
<dbReference type="SUPFAM" id="SSF53098">
    <property type="entry name" value="Ribonuclease H-like"/>
    <property type="match status" value="1"/>
</dbReference>
<keyword evidence="11" id="KW-1185">Reference proteome</keyword>
<reference evidence="10" key="2">
    <citation type="submission" date="2020-03" db="EMBL/GenBank/DDBJ databases">
        <authorList>
            <person name="Fu F.-F."/>
            <person name="Chen J."/>
        </authorList>
    </citation>
    <scope>NUCLEOTIDE SEQUENCE</scope>
    <source>
        <strain evidence="10">Lc1</strain>
    </source>
</reference>
<evidence type="ECO:0000256" key="5">
    <source>
        <dbReference type="ARBA" id="ARBA00022723"/>
    </source>
</evidence>
<dbReference type="GO" id="GO:0046872">
    <property type="term" value="F:metal ion binding"/>
    <property type="evidence" value="ECO:0007669"/>
    <property type="project" value="UniProtKB-KW"/>
</dbReference>
<evidence type="ECO:0000256" key="3">
    <source>
        <dbReference type="ARBA" id="ARBA00012180"/>
    </source>
</evidence>
<dbReference type="InterPro" id="IPR012337">
    <property type="entry name" value="RNaseH-like_sf"/>
</dbReference>
<dbReference type="PANTHER" id="PTHR10642">
    <property type="entry name" value="RIBONUCLEASE H1"/>
    <property type="match status" value="1"/>
</dbReference>
<evidence type="ECO:0000256" key="1">
    <source>
        <dbReference type="ARBA" id="ARBA00000077"/>
    </source>
</evidence>
<feature type="compositionally biased region" description="Low complexity" evidence="8">
    <location>
        <begin position="41"/>
        <end position="54"/>
    </location>
</feature>
<organism evidence="10 11">
    <name type="scientific">Colletotrichum gloeosporioides</name>
    <name type="common">Anthracnose fungus</name>
    <name type="synonym">Glomerella cingulata</name>
    <dbReference type="NCBI Taxonomy" id="474922"/>
    <lineage>
        <taxon>Eukaryota</taxon>
        <taxon>Fungi</taxon>
        <taxon>Dikarya</taxon>
        <taxon>Ascomycota</taxon>
        <taxon>Pezizomycotina</taxon>
        <taxon>Sordariomycetes</taxon>
        <taxon>Hypocreomycetidae</taxon>
        <taxon>Glomerellales</taxon>
        <taxon>Glomerellaceae</taxon>
        <taxon>Colletotrichum</taxon>
        <taxon>Colletotrichum gloeosporioides species complex</taxon>
    </lineage>
</organism>
<dbReference type="InterPro" id="IPR050092">
    <property type="entry name" value="RNase_H"/>
</dbReference>
<evidence type="ECO:0000313" key="10">
    <source>
        <dbReference type="EMBL" id="KAF3810085.1"/>
    </source>
</evidence>
<dbReference type="EC" id="3.1.26.4" evidence="3"/>
<evidence type="ECO:0000313" key="11">
    <source>
        <dbReference type="Proteomes" id="UP000613401"/>
    </source>
</evidence>
<feature type="domain" description="RNase H type-1" evidence="9">
    <location>
        <begin position="86"/>
        <end position="272"/>
    </location>
</feature>
<evidence type="ECO:0000259" key="9">
    <source>
        <dbReference type="PROSITE" id="PS50879"/>
    </source>
</evidence>
<dbReference type="PROSITE" id="PS50879">
    <property type="entry name" value="RNASE_H_1"/>
    <property type="match status" value="1"/>
</dbReference>
<evidence type="ECO:0000256" key="8">
    <source>
        <dbReference type="SAM" id="MobiDB-lite"/>
    </source>
</evidence>
<accession>A0A8H4CU07</accession>
<name>A0A8H4CU07_COLGL</name>
<feature type="region of interest" description="Disordered" evidence="8">
    <location>
        <begin position="1"/>
        <end position="57"/>
    </location>
</feature>
<evidence type="ECO:0000256" key="2">
    <source>
        <dbReference type="ARBA" id="ARBA00005300"/>
    </source>
</evidence>
<comment type="catalytic activity">
    <reaction evidence="1">
        <text>Endonucleolytic cleavage to 5'-phosphomonoester.</text>
        <dbReference type="EC" id="3.1.26.4"/>
    </reaction>
</comment>
<reference evidence="10" key="1">
    <citation type="journal article" date="2020" name="Phytopathology">
        <title>Genome sequence and comparative analysis of Colletotrichum gloeosporioides isolated from Liriodendron leaves.</title>
        <authorList>
            <person name="Fu F.F."/>
            <person name="Hao Z."/>
            <person name="Wang P."/>
            <person name="Lu Y."/>
            <person name="Xue L.J."/>
            <person name="Wei G."/>
            <person name="Tian Y."/>
            <person name="Baishi H."/>
            <person name="Xu H."/>
            <person name="Shi J."/>
            <person name="Cheng T."/>
            <person name="Wang G."/>
            <person name="Yi Y."/>
            <person name="Chen J."/>
        </authorList>
    </citation>
    <scope>NUCLEOTIDE SEQUENCE</scope>
    <source>
        <strain evidence="10">Lc1</strain>
    </source>
</reference>
<keyword evidence="5" id="KW-0479">Metal-binding</keyword>
<proteinExistence type="inferred from homology"/>
<dbReference type="Proteomes" id="UP000613401">
    <property type="component" value="Unassembled WGS sequence"/>
</dbReference>
<dbReference type="GO" id="GO:0004523">
    <property type="term" value="F:RNA-DNA hybrid ribonuclease activity"/>
    <property type="evidence" value="ECO:0007669"/>
    <property type="project" value="UniProtKB-EC"/>
</dbReference>
<dbReference type="RefSeq" id="XP_045269244.1">
    <property type="nucleotide sequence ID" value="XM_045402626.1"/>
</dbReference>
<dbReference type="Gene3D" id="3.30.420.10">
    <property type="entry name" value="Ribonuclease H-like superfamily/Ribonuclease H"/>
    <property type="match status" value="1"/>
</dbReference>
<protein>
    <recommendedName>
        <fullName evidence="3">ribonuclease H</fullName>
        <ecNumber evidence="3">3.1.26.4</ecNumber>
    </recommendedName>
</protein>
<dbReference type="CDD" id="cd13934">
    <property type="entry name" value="RNase_H_Dikarya_like"/>
    <property type="match status" value="1"/>
</dbReference>
<keyword evidence="4" id="KW-0540">Nuclease</keyword>
<dbReference type="EMBL" id="WVTB01000013">
    <property type="protein sequence ID" value="KAF3810085.1"/>
    <property type="molecule type" value="Genomic_DNA"/>
</dbReference>
<keyword evidence="6" id="KW-0255">Endonuclease</keyword>
<dbReference type="GO" id="GO:0043137">
    <property type="term" value="P:DNA replication, removal of RNA primer"/>
    <property type="evidence" value="ECO:0007669"/>
    <property type="project" value="TreeGrafter"/>
</dbReference>
<dbReference type="AlphaFoldDB" id="A0A8H4CU07"/>
<sequence length="314" mass="34169">MYHPYKRPQASDSRRKKPSRGVTAAPKHGNQPQSDQRDKASGLSLSRSPGSSRGAFFHNNDGKLELFDGQTGFTHMCSPSSQHSGHEDPLVIAIDGACPGNGTNRATKSGYGVFFAPGNPSNMAARIPNHLLEGAKHTNNIAEIMSAISALHGATIVAKGGIQRYTDAVKHGDVRKPSGEPQKLRHIVVKSDSEYVVKSIAGGKKGEPPYIAKWKTNGFRTAGGGAVKNAALWRLLTQYIDKLREMGVMVQFWHVRRELNKDADRLANEGLVLEACAVSSTVEEEIKRVWGLQSVSRKGRSHSNENEVIVLDDD</sequence>
<evidence type="ECO:0000256" key="4">
    <source>
        <dbReference type="ARBA" id="ARBA00022722"/>
    </source>
</evidence>
<evidence type="ECO:0000256" key="7">
    <source>
        <dbReference type="ARBA" id="ARBA00022801"/>
    </source>
</evidence>
<comment type="similarity">
    <text evidence="2">Belongs to the RNase H family.</text>
</comment>
<evidence type="ECO:0000256" key="6">
    <source>
        <dbReference type="ARBA" id="ARBA00022759"/>
    </source>
</evidence>